<protein>
    <submittedName>
        <fullName evidence="1">Uncharacterized protein</fullName>
    </submittedName>
</protein>
<reference evidence="1 2" key="1">
    <citation type="journal article" date="2018" name="Sci. Rep.">
        <title>Genomic signatures of local adaptation to the degree of environmental predictability in rotifers.</title>
        <authorList>
            <person name="Franch-Gras L."/>
            <person name="Hahn C."/>
            <person name="Garcia-Roger E.M."/>
            <person name="Carmona M.J."/>
            <person name="Serra M."/>
            <person name="Gomez A."/>
        </authorList>
    </citation>
    <scope>NUCLEOTIDE SEQUENCE [LARGE SCALE GENOMIC DNA]</scope>
    <source>
        <strain evidence="1">HYR1</strain>
    </source>
</reference>
<evidence type="ECO:0000313" key="2">
    <source>
        <dbReference type="Proteomes" id="UP000276133"/>
    </source>
</evidence>
<keyword evidence="2" id="KW-1185">Reference proteome</keyword>
<accession>A0A3M7RSL5</accession>
<sequence>MLLFDRNKNKKLMLRNFLTFIIYESNKSKSIPPVPRSSALRYYLYLSLNAPKSLTKKLCGKLFSYLKR</sequence>
<dbReference type="AlphaFoldDB" id="A0A3M7RSL5"/>
<comment type="caution">
    <text evidence="1">The sequence shown here is derived from an EMBL/GenBank/DDBJ whole genome shotgun (WGS) entry which is preliminary data.</text>
</comment>
<evidence type="ECO:0000313" key="1">
    <source>
        <dbReference type="EMBL" id="RNA26551.1"/>
    </source>
</evidence>
<dbReference type="EMBL" id="REGN01002716">
    <property type="protein sequence ID" value="RNA26551.1"/>
    <property type="molecule type" value="Genomic_DNA"/>
</dbReference>
<proteinExistence type="predicted"/>
<dbReference type="Proteomes" id="UP000276133">
    <property type="component" value="Unassembled WGS sequence"/>
</dbReference>
<organism evidence="1 2">
    <name type="scientific">Brachionus plicatilis</name>
    <name type="common">Marine rotifer</name>
    <name type="synonym">Brachionus muelleri</name>
    <dbReference type="NCBI Taxonomy" id="10195"/>
    <lineage>
        <taxon>Eukaryota</taxon>
        <taxon>Metazoa</taxon>
        <taxon>Spiralia</taxon>
        <taxon>Gnathifera</taxon>
        <taxon>Rotifera</taxon>
        <taxon>Eurotatoria</taxon>
        <taxon>Monogononta</taxon>
        <taxon>Pseudotrocha</taxon>
        <taxon>Ploima</taxon>
        <taxon>Brachionidae</taxon>
        <taxon>Brachionus</taxon>
    </lineage>
</organism>
<gene>
    <name evidence="1" type="ORF">BpHYR1_053648</name>
</gene>
<name>A0A3M7RSL5_BRAPC</name>